<evidence type="ECO:0000256" key="4">
    <source>
        <dbReference type="ARBA" id="ARBA00022729"/>
    </source>
</evidence>
<dbReference type="InterPro" id="IPR050492">
    <property type="entry name" value="Bact_metal-bind_prot9"/>
</dbReference>
<sequence length="273" mass="28673">MRAFLALLLTASPVLAEAPKVITDIPPVAGLVAAVMGDLGQPVVLLDKGGDEHDLALKPSQMEAMTEADLVVWMGEDLTHELGHALEAVEVPKLTLLEAPETLKMDYPEGGVNPHAWLSPVNAKAWTGLIAARLSELDPENAATYAANAEAALAEIDALDAKLAAQLTGLKPFLTYHDAYGYLAAHYKLPYQGGLAAGEAHAPGAARLAEVEARVKSGEIACIFPEEAHDPALLEAFGTLGPALNPVGSDLDPTPQAWAILMQRLADGLATCR</sequence>
<evidence type="ECO:0000256" key="6">
    <source>
        <dbReference type="SAM" id="SignalP"/>
    </source>
</evidence>
<dbReference type="GO" id="GO:0006829">
    <property type="term" value="P:zinc ion transport"/>
    <property type="evidence" value="ECO:0007669"/>
    <property type="project" value="UniProtKB-KW"/>
</dbReference>
<proteinExistence type="inferred from homology"/>
<organism evidence="7 8">
    <name type="scientific">Stagnihabitans tardus</name>
    <dbReference type="NCBI Taxonomy" id="2699202"/>
    <lineage>
        <taxon>Bacteria</taxon>
        <taxon>Pseudomonadati</taxon>
        <taxon>Pseudomonadota</taxon>
        <taxon>Alphaproteobacteria</taxon>
        <taxon>Rhodobacterales</taxon>
        <taxon>Paracoccaceae</taxon>
        <taxon>Stagnihabitans</taxon>
    </lineage>
</organism>
<dbReference type="AlphaFoldDB" id="A0AAE5BVJ1"/>
<keyword evidence="4 6" id="KW-0732">Signal</keyword>
<name>A0AAE5BVJ1_9RHOB</name>
<keyword evidence="5" id="KW-0864">Zinc transport</keyword>
<dbReference type="Gene3D" id="3.40.50.1980">
    <property type="entry name" value="Nitrogenase molybdenum iron protein domain"/>
    <property type="match status" value="2"/>
</dbReference>
<dbReference type="InterPro" id="IPR006127">
    <property type="entry name" value="ZnuA-like"/>
</dbReference>
<dbReference type="GO" id="GO:0046872">
    <property type="term" value="F:metal ion binding"/>
    <property type="evidence" value="ECO:0007669"/>
    <property type="project" value="InterPro"/>
</dbReference>
<evidence type="ECO:0000313" key="7">
    <source>
        <dbReference type="EMBL" id="NBZ87273.1"/>
    </source>
</evidence>
<dbReference type="Proteomes" id="UP001193501">
    <property type="component" value="Unassembled WGS sequence"/>
</dbReference>
<keyword evidence="8" id="KW-1185">Reference proteome</keyword>
<keyword evidence="5" id="KW-0406">Ion transport</keyword>
<dbReference type="Pfam" id="PF01297">
    <property type="entry name" value="ZnuA"/>
    <property type="match status" value="1"/>
</dbReference>
<feature type="signal peptide" evidence="6">
    <location>
        <begin position="1"/>
        <end position="16"/>
    </location>
</feature>
<evidence type="ECO:0000313" key="8">
    <source>
        <dbReference type="Proteomes" id="UP001193501"/>
    </source>
</evidence>
<reference evidence="7" key="1">
    <citation type="submission" date="2020-01" db="EMBL/GenBank/DDBJ databases">
        <authorList>
            <person name="Chen W.-M."/>
        </authorList>
    </citation>
    <scope>NUCLEOTIDE SEQUENCE</scope>
    <source>
        <strain evidence="7">CYK-10</strain>
    </source>
</reference>
<dbReference type="RefSeq" id="WP_168774084.1">
    <property type="nucleotide sequence ID" value="NZ_JAABNR010000005.1"/>
</dbReference>
<evidence type="ECO:0000256" key="1">
    <source>
        <dbReference type="ARBA" id="ARBA00011028"/>
    </source>
</evidence>
<dbReference type="SUPFAM" id="SSF53807">
    <property type="entry name" value="Helical backbone' metal receptor"/>
    <property type="match status" value="1"/>
</dbReference>
<accession>A0AAE5BVJ1</accession>
<comment type="similarity">
    <text evidence="1">Belongs to the bacterial solute-binding protein 9 family.</text>
</comment>
<dbReference type="EMBL" id="JAABNR010000005">
    <property type="protein sequence ID" value="NBZ87273.1"/>
    <property type="molecule type" value="Genomic_DNA"/>
</dbReference>
<feature type="chain" id="PRO_5041974325" description="High-affinity zinc uptake system protein ZnuA" evidence="6">
    <location>
        <begin position="17"/>
        <end position="273"/>
    </location>
</feature>
<gene>
    <name evidence="7" type="ORF">GV832_06730</name>
</gene>
<dbReference type="PANTHER" id="PTHR42953:SF3">
    <property type="entry name" value="HIGH-AFFINITY ZINC UPTAKE SYSTEM PROTEIN ZNUA"/>
    <property type="match status" value="1"/>
</dbReference>
<keyword evidence="5" id="KW-0862">Zinc</keyword>
<evidence type="ECO:0000256" key="2">
    <source>
        <dbReference type="ARBA" id="ARBA00015915"/>
    </source>
</evidence>
<dbReference type="PANTHER" id="PTHR42953">
    <property type="entry name" value="HIGH-AFFINITY ZINC UPTAKE SYSTEM PROTEIN ZNUA-RELATED"/>
    <property type="match status" value="1"/>
</dbReference>
<evidence type="ECO:0000256" key="5">
    <source>
        <dbReference type="ARBA" id="ARBA00022906"/>
    </source>
</evidence>
<evidence type="ECO:0000256" key="3">
    <source>
        <dbReference type="ARBA" id="ARBA00022448"/>
    </source>
</evidence>
<keyword evidence="3" id="KW-0813">Transport</keyword>
<protein>
    <recommendedName>
        <fullName evidence="2">High-affinity zinc uptake system protein ZnuA</fullName>
    </recommendedName>
</protein>
<comment type="caution">
    <text evidence="7">The sequence shown here is derived from an EMBL/GenBank/DDBJ whole genome shotgun (WGS) entry which is preliminary data.</text>
</comment>